<dbReference type="OrthoDB" id="1753697at2"/>
<evidence type="ECO:0000313" key="1">
    <source>
        <dbReference type="EMBL" id="AGK95632.1"/>
    </source>
</evidence>
<name>R4JXU8_CLOPA</name>
<dbReference type="EMBL" id="CP003261">
    <property type="protein sequence ID" value="AGK95632.1"/>
    <property type="molecule type" value="Genomic_DNA"/>
</dbReference>
<protein>
    <recommendedName>
        <fullName evidence="3">Phage XkdN-like protein</fullName>
    </recommendedName>
</protein>
<dbReference type="STRING" id="86416.Clopa_0584"/>
<dbReference type="KEGG" id="cpas:Clopa_0584"/>
<evidence type="ECO:0008006" key="3">
    <source>
        <dbReference type="Google" id="ProtNLM"/>
    </source>
</evidence>
<dbReference type="AlphaFoldDB" id="R4JXU8"/>
<dbReference type="PATRIC" id="fig|86416.3.peg.565"/>
<dbReference type="RefSeq" id="WP_015613958.1">
    <property type="nucleotide sequence ID" value="NC_021182.1"/>
</dbReference>
<dbReference type="Proteomes" id="UP000013523">
    <property type="component" value="Chromosome"/>
</dbReference>
<dbReference type="eggNOG" id="ENOG50337D2">
    <property type="taxonomic scope" value="Bacteria"/>
</dbReference>
<gene>
    <name evidence="1" type="ORF">Clopa_0584</name>
</gene>
<keyword evidence="2" id="KW-1185">Reference proteome</keyword>
<accession>R4JXU8</accession>
<organism evidence="1 2">
    <name type="scientific">Clostridium pasteurianum BC1</name>
    <dbReference type="NCBI Taxonomy" id="86416"/>
    <lineage>
        <taxon>Bacteria</taxon>
        <taxon>Bacillati</taxon>
        <taxon>Bacillota</taxon>
        <taxon>Clostridia</taxon>
        <taxon>Eubacteriales</taxon>
        <taxon>Clostridiaceae</taxon>
        <taxon>Clostridium</taxon>
    </lineage>
</organism>
<dbReference type="HOGENOM" id="CLU_165345_0_0_9"/>
<reference evidence="1 2" key="1">
    <citation type="submission" date="2012-01" db="EMBL/GenBank/DDBJ databases">
        <title>Complete sequence of chromosome of Clostridium pasteurianum BC1.</title>
        <authorList>
            <consortium name="US DOE Joint Genome Institute"/>
            <person name="Lucas S."/>
            <person name="Han J."/>
            <person name="Lapidus A."/>
            <person name="Cheng J.-F."/>
            <person name="Goodwin L."/>
            <person name="Pitluck S."/>
            <person name="Peters L."/>
            <person name="Mikhailova N."/>
            <person name="Teshima H."/>
            <person name="Detter J.C."/>
            <person name="Han C."/>
            <person name="Tapia R."/>
            <person name="Land M."/>
            <person name="Hauser L."/>
            <person name="Kyrpides N."/>
            <person name="Ivanova N."/>
            <person name="Pagani I."/>
            <person name="Dunn J."/>
            <person name="Taghavi S."/>
            <person name="Francis A."/>
            <person name="van der Lelie D."/>
            <person name="Woyke T."/>
        </authorList>
    </citation>
    <scope>NUCLEOTIDE SEQUENCE [LARGE SCALE GENOMIC DNA]</scope>
    <source>
        <strain evidence="1 2">BC1</strain>
    </source>
</reference>
<proteinExistence type="predicted"/>
<evidence type="ECO:0000313" key="2">
    <source>
        <dbReference type="Proteomes" id="UP000013523"/>
    </source>
</evidence>
<sequence length="109" mass="12508">MGKFYDISNRMDNTKSEVKIDDEHIFKINTHKAVGLQLTDISKDESLNDYERVDKIIKIGLGEEAFNYIESLNLNMSSYKPIINTIIAALNGVEIEEIEKAEEDQNKKK</sequence>